<sequence length="324" mass="36120">MDNSLISAVKRASIIKLILALFILLPLAPIYAAEINFQSILQQERAWAGLSTKKVKSEEIEWVYSEGGNPSNPTILLLHGLSGTRDNWNRVARYLTPNYHVIIPDLPAHGETRVPDDFDLSVANLAEKLRRFADAAKIDPHLHIAGHSMGGAVAMLYSAQYPLEVKSLMLADAAGVFKTANTVYLKDPEQLRQLLVKQPGDFDRLMRIAMQTQPFIPLELKNAQEKLMLAQSKNTEKMVLKLVEMSKLYTPDSFALMAQAIDAPTMIVWGKQDQVINAEAASELKALLKNAEQPILLDGIGHMPILEAEQLMVQPYLSFLKKVR</sequence>
<dbReference type="Proteomes" id="UP000018460">
    <property type="component" value="Unassembled WGS sequence"/>
</dbReference>
<evidence type="ECO:0000259" key="1">
    <source>
        <dbReference type="Pfam" id="PF00561"/>
    </source>
</evidence>
<dbReference type="EMBL" id="APQD01000012">
    <property type="protein sequence ID" value="ENV82969.1"/>
    <property type="molecule type" value="Genomic_DNA"/>
</dbReference>
<dbReference type="AlphaFoldDB" id="N9DJX8"/>
<dbReference type="PANTHER" id="PTHR43798">
    <property type="entry name" value="MONOACYLGLYCEROL LIPASE"/>
    <property type="match status" value="1"/>
</dbReference>
<keyword evidence="3" id="KW-1185">Reference proteome</keyword>
<evidence type="ECO:0000313" key="3">
    <source>
        <dbReference type="Proteomes" id="UP000018460"/>
    </source>
</evidence>
<dbReference type="PANTHER" id="PTHR43798:SF5">
    <property type="entry name" value="MONOACYLGLYCEROL LIPASE ABHD6"/>
    <property type="match status" value="1"/>
</dbReference>
<name>N9DJX8_9GAMM</name>
<dbReference type="PATRIC" id="fig|1120925.3.peg.1836"/>
<proteinExistence type="predicted"/>
<dbReference type="PRINTS" id="PR00111">
    <property type="entry name" value="ABHYDROLASE"/>
</dbReference>
<protein>
    <recommendedName>
        <fullName evidence="1">AB hydrolase-1 domain-containing protein</fullName>
    </recommendedName>
</protein>
<dbReference type="SUPFAM" id="SSF53474">
    <property type="entry name" value="alpha/beta-Hydrolases"/>
    <property type="match status" value="1"/>
</dbReference>
<dbReference type="GO" id="GO:0016020">
    <property type="term" value="C:membrane"/>
    <property type="evidence" value="ECO:0007669"/>
    <property type="project" value="TreeGrafter"/>
</dbReference>
<organism evidence="2 3">
    <name type="scientific">Acinetobacter bouvetii DSM 14964 = CIP 107468</name>
    <dbReference type="NCBI Taxonomy" id="1120925"/>
    <lineage>
        <taxon>Bacteria</taxon>
        <taxon>Pseudomonadati</taxon>
        <taxon>Pseudomonadota</taxon>
        <taxon>Gammaproteobacteria</taxon>
        <taxon>Moraxellales</taxon>
        <taxon>Moraxellaceae</taxon>
        <taxon>Acinetobacter</taxon>
    </lineage>
</organism>
<dbReference type="OrthoDB" id="2086224at2"/>
<reference evidence="2 3" key="1">
    <citation type="submission" date="2013-02" db="EMBL/GenBank/DDBJ databases">
        <title>The Genome Sequence of Acinetobacter bouvetii CIP 107468.</title>
        <authorList>
            <consortium name="The Broad Institute Genome Sequencing Platform"/>
            <consortium name="The Broad Institute Genome Sequencing Center for Infectious Disease"/>
            <person name="Cerqueira G."/>
            <person name="Feldgarden M."/>
            <person name="Courvalin P."/>
            <person name="Perichon B."/>
            <person name="Grillot-Courvalin C."/>
            <person name="Clermont D."/>
            <person name="Rocha E."/>
            <person name="Yoon E.-J."/>
            <person name="Nemec A."/>
            <person name="Walker B."/>
            <person name="Young S.K."/>
            <person name="Zeng Q."/>
            <person name="Gargeya S."/>
            <person name="Fitzgerald M."/>
            <person name="Haas B."/>
            <person name="Abouelleil A."/>
            <person name="Alvarado L."/>
            <person name="Arachchi H.M."/>
            <person name="Berlin A.M."/>
            <person name="Chapman S.B."/>
            <person name="Dewar J."/>
            <person name="Goldberg J."/>
            <person name="Griggs A."/>
            <person name="Gujja S."/>
            <person name="Hansen M."/>
            <person name="Howarth C."/>
            <person name="Imamovic A."/>
            <person name="Larimer J."/>
            <person name="McCowan C."/>
            <person name="Murphy C."/>
            <person name="Neiman D."/>
            <person name="Pearson M."/>
            <person name="Priest M."/>
            <person name="Roberts A."/>
            <person name="Saif S."/>
            <person name="Shea T."/>
            <person name="Sisk P."/>
            <person name="Sykes S."/>
            <person name="Wortman J."/>
            <person name="Nusbaum C."/>
            <person name="Birren B."/>
        </authorList>
    </citation>
    <scope>NUCLEOTIDE SEQUENCE [LARGE SCALE GENOMIC DNA]</scope>
    <source>
        <strain evidence="2 3">CIP 107468</strain>
    </source>
</reference>
<dbReference type="eggNOG" id="COG2267">
    <property type="taxonomic scope" value="Bacteria"/>
</dbReference>
<accession>N9DJX8</accession>
<comment type="caution">
    <text evidence="2">The sequence shown here is derived from an EMBL/GenBank/DDBJ whole genome shotgun (WGS) entry which is preliminary data.</text>
</comment>
<gene>
    <name evidence="2" type="ORF">F941_01735</name>
</gene>
<evidence type="ECO:0000313" key="2">
    <source>
        <dbReference type="EMBL" id="ENV82969.1"/>
    </source>
</evidence>
<dbReference type="ESTHER" id="9gamm-n9djx8">
    <property type="family name" value="ABHD6-Lip"/>
</dbReference>
<dbReference type="RefSeq" id="WP_005010218.1">
    <property type="nucleotide sequence ID" value="NZ_KB849727.1"/>
</dbReference>
<dbReference type="InterPro" id="IPR000073">
    <property type="entry name" value="AB_hydrolase_1"/>
</dbReference>
<dbReference type="InterPro" id="IPR029058">
    <property type="entry name" value="AB_hydrolase_fold"/>
</dbReference>
<dbReference type="InterPro" id="IPR050266">
    <property type="entry name" value="AB_hydrolase_sf"/>
</dbReference>
<dbReference type="Pfam" id="PF00561">
    <property type="entry name" value="Abhydrolase_1"/>
    <property type="match status" value="1"/>
</dbReference>
<dbReference type="Gene3D" id="3.40.50.1820">
    <property type="entry name" value="alpha/beta hydrolase"/>
    <property type="match status" value="1"/>
</dbReference>
<feature type="domain" description="AB hydrolase-1" evidence="1">
    <location>
        <begin position="73"/>
        <end position="308"/>
    </location>
</feature>
<dbReference type="GO" id="GO:0046464">
    <property type="term" value="P:acylglycerol catabolic process"/>
    <property type="evidence" value="ECO:0007669"/>
    <property type="project" value="TreeGrafter"/>
</dbReference>
<dbReference type="GO" id="GO:0047372">
    <property type="term" value="F:monoacylglycerol lipase activity"/>
    <property type="evidence" value="ECO:0007669"/>
    <property type="project" value="TreeGrafter"/>
</dbReference>